<gene>
    <name evidence="1" type="ORF">CEXT_325761</name>
</gene>
<reference evidence="1 2" key="1">
    <citation type="submission" date="2021-06" db="EMBL/GenBank/DDBJ databases">
        <title>Caerostris extrusa draft genome.</title>
        <authorList>
            <person name="Kono N."/>
            <person name="Arakawa K."/>
        </authorList>
    </citation>
    <scope>NUCLEOTIDE SEQUENCE [LARGE SCALE GENOMIC DNA]</scope>
</reference>
<comment type="caution">
    <text evidence="1">The sequence shown here is derived from an EMBL/GenBank/DDBJ whole genome shotgun (WGS) entry which is preliminary data.</text>
</comment>
<proteinExistence type="predicted"/>
<feature type="non-terminal residue" evidence="1">
    <location>
        <position position="1"/>
    </location>
</feature>
<evidence type="ECO:0000313" key="1">
    <source>
        <dbReference type="EMBL" id="GIY30099.1"/>
    </source>
</evidence>
<dbReference type="AlphaFoldDB" id="A0AAV4SAV6"/>
<accession>A0AAV4SAV6</accession>
<dbReference type="Proteomes" id="UP001054945">
    <property type="component" value="Unassembled WGS sequence"/>
</dbReference>
<protein>
    <submittedName>
        <fullName evidence="1">Uncharacterized protein</fullName>
    </submittedName>
</protein>
<sequence>HPPGIFDGSPCSGHFKLSVLALSTIGKPRQVENQRCVS</sequence>
<name>A0AAV4SAV6_CAEEX</name>
<organism evidence="1 2">
    <name type="scientific">Caerostris extrusa</name>
    <name type="common">Bark spider</name>
    <name type="synonym">Caerostris bankana</name>
    <dbReference type="NCBI Taxonomy" id="172846"/>
    <lineage>
        <taxon>Eukaryota</taxon>
        <taxon>Metazoa</taxon>
        <taxon>Ecdysozoa</taxon>
        <taxon>Arthropoda</taxon>
        <taxon>Chelicerata</taxon>
        <taxon>Arachnida</taxon>
        <taxon>Araneae</taxon>
        <taxon>Araneomorphae</taxon>
        <taxon>Entelegynae</taxon>
        <taxon>Araneoidea</taxon>
        <taxon>Araneidae</taxon>
        <taxon>Caerostris</taxon>
    </lineage>
</organism>
<evidence type="ECO:0000313" key="2">
    <source>
        <dbReference type="Proteomes" id="UP001054945"/>
    </source>
</evidence>
<keyword evidence="2" id="KW-1185">Reference proteome</keyword>
<dbReference type="EMBL" id="BPLR01009175">
    <property type="protein sequence ID" value="GIY30099.1"/>
    <property type="molecule type" value="Genomic_DNA"/>
</dbReference>